<dbReference type="InterPro" id="IPR000977">
    <property type="entry name" value="DNA_ligase_ATP-dep"/>
</dbReference>
<keyword evidence="10" id="KW-0234">DNA repair</keyword>
<dbReference type="GO" id="GO:0006310">
    <property type="term" value="P:DNA recombination"/>
    <property type="evidence" value="ECO:0007669"/>
    <property type="project" value="UniProtKB-KW"/>
</dbReference>
<dbReference type="InterPro" id="IPR012340">
    <property type="entry name" value="NA-bd_OB-fold"/>
</dbReference>
<feature type="domain" description="ATP-dependent DNA ligase family profile" evidence="17">
    <location>
        <begin position="168"/>
        <end position="304"/>
    </location>
</feature>
<keyword evidence="5" id="KW-0235">DNA replication</keyword>
<evidence type="ECO:0000256" key="16">
    <source>
        <dbReference type="SAM" id="MobiDB-lite"/>
    </source>
</evidence>
<evidence type="ECO:0000256" key="8">
    <source>
        <dbReference type="ARBA" id="ARBA00022840"/>
    </source>
</evidence>
<dbReference type="GO" id="GO:0071897">
    <property type="term" value="P:DNA biosynthetic process"/>
    <property type="evidence" value="ECO:0007669"/>
    <property type="project" value="InterPro"/>
</dbReference>
<dbReference type="SUPFAM" id="SSF56091">
    <property type="entry name" value="DNA ligase/mRNA capping enzyme, catalytic domain"/>
    <property type="match status" value="1"/>
</dbReference>
<gene>
    <name evidence="18" type="ORF">Ocin01_01345</name>
</gene>
<comment type="catalytic activity">
    <reaction evidence="12">
        <text>ATP + (deoxyribonucleotide)n-3'-hydroxyl + 5'-phospho-(deoxyribonucleotide)m = (deoxyribonucleotide)n+m + AMP + diphosphate.</text>
        <dbReference type="EC" id="6.5.1.1"/>
    </reaction>
</comment>
<dbReference type="EC" id="6.5.1.1" evidence="2"/>
<feature type="region of interest" description="Disordered" evidence="16">
    <location>
        <begin position="421"/>
        <end position="440"/>
    </location>
</feature>
<dbReference type="CDD" id="cd07969">
    <property type="entry name" value="OBF_DNA_ligase_I"/>
    <property type="match status" value="1"/>
</dbReference>
<dbReference type="PROSITE" id="PS00333">
    <property type="entry name" value="DNA_LIGASE_A2"/>
    <property type="match status" value="1"/>
</dbReference>
<dbReference type="Gene3D" id="1.10.3260.10">
    <property type="entry name" value="DNA ligase, ATP-dependent, N-terminal domain"/>
    <property type="match status" value="1"/>
</dbReference>
<dbReference type="PROSITE" id="PS50160">
    <property type="entry name" value="DNA_LIGASE_A3"/>
    <property type="match status" value="1"/>
</dbReference>
<evidence type="ECO:0000256" key="11">
    <source>
        <dbReference type="ARBA" id="ARBA00023306"/>
    </source>
</evidence>
<dbReference type="PANTHER" id="PTHR45674:SF4">
    <property type="entry name" value="DNA LIGASE 1"/>
    <property type="match status" value="1"/>
</dbReference>
<comment type="caution">
    <text evidence="18">The sequence shown here is derived from an EMBL/GenBank/DDBJ whole genome shotgun (WGS) entry which is preliminary data.</text>
</comment>
<comment type="similarity">
    <text evidence="1 15">Belongs to the ATP-dependent DNA ligase family.</text>
</comment>
<evidence type="ECO:0000256" key="7">
    <source>
        <dbReference type="ARBA" id="ARBA00022763"/>
    </source>
</evidence>
<evidence type="ECO:0000256" key="2">
    <source>
        <dbReference type="ARBA" id="ARBA00012727"/>
    </source>
</evidence>
<keyword evidence="8" id="KW-0067">ATP-binding</keyword>
<dbReference type="Proteomes" id="UP000094527">
    <property type="component" value="Unassembled WGS sequence"/>
</dbReference>
<dbReference type="GO" id="GO:0003910">
    <property type="term" value="F:DNA ligase (ATP) activity"/>
    <property type="evidence" value="ECO:0007669"/>
    <property type="project" value="UniProtKB-EC"/>
</dbReference>
<accession>A0A1D2NJ76</accession>
<keyword evidence="6" id="KW-0547">Nucleotide-binding</keyword>
<organism evidence="18 19">
    <name type="scientific">Orchesella cincta</name>
    <name type="common">Springtail</name>
    <name type="synonym">Podura cincta</name>
    <dbReference type="NCBI Taxonomy" id="48709"/>
    <lineage>
        <taxon>Eukaryota</taxon>
        <taxon>Metazoa</taxon>
        <taxon>Ecdysozoa</taxon>
        <taxon>Arthropoda</taxon>
        <taxon>Hexapoda</taxon>
        <taxon>Collembola</taxon>
        <taxon>Entomobryomorpha</taxon>
        <taxon>Entomobryoidea</taxon>
        <taxon>Orchesellidae</taxon>
        <taxon>Orchesellinae</taxon>
        <taxon>Orchesella</taxon>
    </lineage>
</organism>
<protein>
    <recommendedName>
        <fullName evidence="13">DNA ligase 1</fullName>
        <ecNumber evidence="2">6.5.1.1</ecNumber>
    </recommendedName>
    <alternativeName>
        <fullName evidence="14">DNA ligase I</fullName>
    </alternativeName>
</protein>
<proteinExistence type="inferred from homology"/>
<keyword evidence="9" id="KW-0233">DNA recombination</keyword>
<dbReference type="GO" id="GO:1903461">
    <property type="term" value="P:Okazaki fragment processing involved in mitotic DNA replication"/>
    <property type="evidence" value="ECO:0007669"/>
    <property type="project" value="TreeGrafter"/>
</dbReference>
<reference evidence="18 19" key="1">
    <citation type="journal article" date="2016" name="Genome Biol. Evol.">
        <title>Gene Family Evolution Reflects Adaptation to Soil Environmental Stressors in the Genome of the Collembolan Orchesella cincta.</title>
        <authorList>
            <person name="Faddeeva-Vakhrusheva A."/>
            <person name="Derks M.F."/>
            <person name="Anvar S.Y."/>
            <person name="Agamennone V."/>
            <person name="Suring W."/>
            <person name="Smit S."/>
            <person name="van Straalen N.M."/>
            <person name="Roelofs D."/>
        </authorList>
    </citation>
    <scope>NUCLEOTIDE SEQUENCE [LARGE SCALE GENOMIC DNA]</scope>
    <source>
        <tissue evidence="18">Mixed pool</tissue>
    </source>
</reference>
<dbReference type="InterPro" id="IPR012309">
    <property type="entry name" value="DNA_ligase_ATP-dep_C"/>
</dbReference>
<evidence type="ECO:0000256" key="15">
    <source>
        <dbReference type="RuleBase" id="RU004196"/>
    </source>
</evidence>
<evidence type="ECO:0000256" key="10">
    <source>
        <dbReference type="ARBA" id="ARBA00023204"/>
    </source>
</evidence>
<dbReference type="InterPro" id="IPR050191">
    <property type="entry name" value="ATP-dep_DNA_ligase"/>
</dbReference>
<dbReference type="Pfam" id="PF04679">
    <property type="entry name" value="DNA_ligase_A_C"/>
    <property type="match status" value="1"/>
</dbReference>
<dbReference type="PANTHER" id="PTHR45674">
    <property type="entry name" value="DNA LIGASE 1/3 FAMILY MEMBER"/>
    <property type="match status" value="1"/>
</dbReference>
<evidence type="ECO:0000256" key="5">
    <source>
        <dbReference type="ARBA" id="ARBA00022705"/>
    </source>
</evidence>
<keyword evidence="3 18" id="KW-0436">Ligase</keyword>
<dbReference type="GO" id="GO:0051301">
    <property type="term" value="P:cell division"/>
    <property type="evidence" value="ECO:0007669"/>
    <property type="project" value="UniProtKB-KW"/>
</dbReference>
<evidence type="ECO:0000256" key="14">
    <source>
        <dbReference type="ARBA" id="ARBA00041666"/>
    </source>
</evidence>
<dbReference type="OMA" id="IASYSTH"/>
<dbReference type="InterPro" id="IPR012308">
    <property type="entry name" value="DNA_ligase_ATP-dep_N"/>
</dbReference>
<dbReference type="InterPro" id="IPR016059">
    <property type="entry name" value="DNA_ligase_ATP-dep_CS"/>
</dbReference>
<keyword evidence="11" id="KW-0131">Cell cycle</keyword>
<dbReference type="GO" id="GO:0003677">
    <property type="term" value="F:DNA binding"/>
    <property type="evidence" value="ECO:0007669"/>
    <property type="project" value="InterPro"/>
</dbReference>
<dbReference type="GO" id="GO:0006281">
    <property type="term" value="P:DNA repair"/>
    <property type="evidence" value="ECO:0007669"/>
    <property type="project" value="UniProtKB-KW"/>
</dbReference>
<dbReference type="FunFam" id="2.40.50.140:FF:000062">
    <property type="entry name" value="DNA ligase"/>
    <property type="match status" value="1"/>
</dbReference>
<evidence type="ECO:0000256" key="12">
    <source>
        <dbReference type="ARBA" id="ARBA00034003"/>
    </source>
</evidence>
<evidence type="ECO:0000313" key="18">
    <source>
        <dbReference type="EMBL" id="ODN05333.1"/>
    </source>
</evidence>
<dbReference type="InterPro" id="IPR036599">
    <property type="entry name" value="DNA_ligase_N_sf"/>
</dbReference>
<dbReference type="InterPro" id="IPR012310">
    <property type="entry name" value="DNA_ligase_ATP-dep_cent"/>
</dbReference>
<name>A0A1D2NJ76_ORCCI</name>
<dbReference type="GO" id="GO:0005739">
    <property type="term" value="C:mitochondrion"/>
    <property type="evidence" value="ECO:0007669"/>
    <property type="project" value="TreeGrafter"/>
</dbReference>
<evidence type="ECO:0000256" key="3">
    <source>
        <dbReference type="ARBA" id="ARBA00022598"/>
    </source>
</evidence>
<dbReference type="SUPFAM" id="SSF117018">
    <property type="entry name" value="ATP-dependent DNA ligase DNA-binding domain"/>
    <property type="match status" value="1"/>
</dbReference>
<evidence type="ECO:0000256" key="13">
    <source>
        <dbReference type="ARBA" id="ARBA00041131"/>
    </source>
</evidence>
<evidence type="ECO:0000256" key="6">
    <source>
        <dbReference type="ARBA" id="ARBA00022741"/>
    </source>
</evidence>
<dbReference type="NCBIfam" id="TIGR00574">
    <property type="entry name" value="dnl1"/>
    <property type="match status" value="1"/>
</dbReference>
<dbReference type="AlphaFoldDB" id="A0A1D2NJ76"/>
<keyword evidence="7" id="KW-0227">DNA damage</keyword>
<dbReference type="GO" id="GO:0005524">
    <property type="term" value="F:ATP binding"/>
    <property type="evidence" value="ECO:0007669"/>
    <property type="project" value="UniProtKB-KW"/>
</dbReference>
<dbReference type="GO" id="GO:0005634">
    <property type="term" value="C:nucleus"/>
    <property type="evidence" value="ECO:0007669"/>
    <property type="project" value="TreeGrafter"/>
</dbReference>
<evidence type="ECO:0000256" key="4">
    <source>
        <dbReference type="ARBA" id="ARBA00022618"/>
    </source>
</evidence>
<keyword evidence="19" id="KW-1185">Reference proteome</keyword>
<keyword evidence="4" id="KW-0132">Cell division</keyword>
<evidence type="ECO:0000256" key="9">
    <source>
        <dbReference type="ARBA" id="ARBA00023172"/>
    </source>
</evidence>
<evidence type="ECO:0000259" key="17">
    <source>
        <dbReference type="PROSITE" id="PS50160"/>
    </source>
</evidence>
<evidence type="ECO:0000313" key="19">
    <source>
        <dbReference type="Proteomes" id="UP000094527"/>
    </source>
</evidence>
<dbReference type="STRING" id="48709.A0A1D2NJ76"/>
<dbReference type="Pfam" id="PF04675">
    <property type="entry name" value="DNA_ligase_A_N"/>
    <property type="match status" value="1"/>
</dbReference>
<dbReference type="Pfam" id="PF01068">
    <property type="entry name" value="DNA_ligase_A_M"/>
    <property type="match status" value="1"/>
</dbReference>
<dbReference type="EMBL" id="LJIJ01000025">
    <property type="protein sequence ID" value="ODN05333.1"/>
    <property type="molecule type" value="Genomic_DNA"/>
</dbReference>
<sequence length="440" mass="49125">MVRVELGVAETNVMKAIAQATGRSLDKIKSDATAAGDLGIVAESSRSTQKTLFQPPPLTVQAVFNKLKEVAGMTGSSSHSKKISMITSLLVACKYSEARYLARSLLGKLRIGLAEQSLLQAIAQACFHTPPEQDRSEWPPKKLDCGKKYSPEALKAKYEEEAYKDADEAEIKVQVCIFAFDLIYLNGESLIKKPLIERRELLREHFQAVTGEFVFATSLDTDSMEEVQEFLEESVKGNCEGLMVKTLDEKASYELAKRSQKWLKLKKDYMDSGGDSLDLVVIGGFNGKGKRTGTYGGFLLACYDPDEEAYQTICKLGTGFSDDDLQKHTESLKPHIIPNPKSYYRFNTQLTPDHWFDAVQVWEVKCADLSLSPVHTAAEGMADPQRGISLRFPRFIRLRDDKKIEDATTASQVADMYKSQEVVKNSTDKKKGVDDDDDFY</sequence>
<dbReference type="Gene3D" id="2.40.50.140">
    <property type="entry name" value="Nucleic acid-binding proteins"/>
    <property type="match status" value="1"/>
</dbReference>
<dbReference type="SUPFAM" id="SSF50249">
    <property type="entry name" value="Nucleic acid-binding proteins"/>
    <property type="match status" value="1"/>
</dbReference>
<dbReference type="Gene3D" id="3.30.1490.70">
    <property type="match status" value="1"/>
</dbReference>
<evidence type="ECO:0000256" key="1">
    <source>
        <dbReference type="ARBA" id="ARBA00007572"/>
    </source>
</evidence>
<dbReference type="OrthoDB" id="206088at2759"/>